<feature type="chain" id="PRO_5028130278" description="FAD-binding PCMH-type domain-containing protein" evidence="6">
    <location>
        <begin position="35"/>
        <end position="498"/>
    </location>
</feature>
<feature type="domain" description="FAD-binding PCMH-type" evidence="7">
    <location>
        <begin position="72"/>
        <end position="244"/>
    </location>
</feature>
<dbReference type="InterPro" id="IPR016167">
    <property type="entry name" value="FAD-bd_PCMH_sub1"/>
</dbReference>
<keyword evidence="6" id="KW-0732">Signal</keyword>
<protein>
    <recommendedName>
        <fullName evidence="7">FAD-binding PCMH-type domain-containing protein</fullName>
    </recommendedName>
</protein>
<evidence type="ECO:0000256" key="5">
    <source>
        <dbReference type="ARBA" id="ARBA00023002"/>
    </source>
</evidence>
<comment type="similarity">
    <text evidence="2">Belongs to the oxygen-dependent FAD-linked oxidoreductase family.</text>
</comment>
<dbReference type="InterPro" id="IPR006094">
    <property type="entry name" value="Oxid_FAD_bind_N"/>
</dbReference>
<reference evidence="8 9" key="1">
    <citation type="submission" date="2020-03" db="EMBL/GenBank/DDBJ databases">
        <authorList>
            <consortium name="Genoscope - CEA"/>
            <person name="William W."/>
        </authorList>
    </citation>
    <scope>NUCLEOTIDE SEQUENCE [LARGE SCALE GENOMIC DNA]</scope>
    <source>
        <strain evidence="9">DSM 16959</strain>
    </source>
</reference>
<evidence type="ECO:0000256" key="1">
    <source>
        <dbReference type="ARBA" id="ARBA00001974"/>
    </source>
</evidence>
<dbReference type="InterPro" id="IPR050416">
    <property type="entry name" value="FAD-linked_Oxidoreductase"/>
</dbReference>
<dbReference type="Pfam" id="PF01565">
    <property type="entry name" value="FAD_binding_4"/>
    <property type="match status" value="1"/>
</dbReference>
<dbReference type="Gene3D" id="3.30.465.10">
    <property type="match status" value="1"/>
</dbReference>
<sequence length="498" mass="55612">MNQKSTSRRRALQQLVALTALGAVNVLRAPRALAADKPARFTLPGVSGKVIRRQDANYEMWRQSMVWHMSKPKRYPDMIVQAKSEQDVIAAVKYAAQHKLRIAIRSGGHNSCGPSLRDGGMLIDLSAMDEIRIDEGKQIASIQPGVRSLELVTAAREKGLSFPVPHCPSVGLGGFTLGGGIGWNYAQRGGVSTLSIVGADVVTADGQLRHVSAKEHPDLYWAVRGVGPGFFGVVTRLHLQLYPAPKSILASSYIFPLSQLEMVNATLDRIRKENPVERVELITVLMHHPEVPFDAPPEKSKIVFFTAFVFEDSEQKSLEALKPFASSDLASKCLVKMENQPFSFEGLYERYFSLNDPAGRCARYAVDNVLTNQGGKALEAVAEHFRNAPTKDCHVLASFNMATKPRPDACFSWAADCYVGAYAIWDEEQDDPRMYDWLGRNIPLLDKYAEGHYVNEVEGRLNPDRYRQCFTEANWKRLQKLRKQYDPNSVFHSYLGHS</sequence>
<dbReference type="InterPro" id="IPR006311">
    <property type="entry name" value="TAT_signal"/>
</dbReference>
<accession>A0A6S6YKY7</accession>
<dbReference type="Gene3D" id="3.40.462.20">
    <property type="match status" value="1"/>
</dbReference>
<evidence type="ECO:0000256" key="4">
    <source>
        <dbReference type="ARBA" id="ARBA00022827"/>
    </source>
</evidence>
<dbReference type="InterPro" id="IPR036318">
    <property type="entry name" value="FAD-bd_PCMH-like_sf"/>
</dbReference>
<feature type="signal peptide" evidence="6">
    <location>
        <begin position="1"/>
        <end position="34"/>
    </location>
</feature>
<dbReference type="EMBL" id="LR778301">
    <property type="protein sequence ID" value="CAB1368394.1"/>
    <property type="molecule type" value="Genomic_DNA"/>
</dbReference>
<dbReference type="KEGG" id="doe:DENOEST_1229"/>
<keyword evidence="5" id="KW-0560">Oxidoreductase</keyword>
<dbReference type="Proteomes" id="UP000515733">
    <property type="component" value="Chromosome"/>
</dbReference>
<evidence type="ECO:0000256" key="6">
    <source>
        <dbReference type="SAM" id="SignalP"/>
    </source>
</evidence>
<keyword evidence="3" id="KW-0285">Flavoprotein</keyword>
<keyword evidence="9" id="KW-1185">Reference proteome</keyword>
<dbReference type="PANTHER" id="PTHR42973">
    <property type="entry name" value="BINDING OXIDOREDUCTASE, PUTATIVE (AFU_ORTHOLOGUE AFUA_1G17690)-RELATED"/>
    <property type="match status" value="1"/>
</dbReference>
<organism evidence="8 9">
    <name type="scientific">Denitratisoma oestradiolicum</name>
    <dbReference type="NCBI Taxonomy" id="311182"/>
    <lineage>
        <taxon>Bacteria</taxon>
        <taxon>Pseudomonadati</taxon>
        <taxon>Pseudomonadota</taxon>
        <taxon>Betaproteobacteria</taxon>
        <taxon>Nitrosomonadales</taxon>
        <taxon>Sterolibacteriaceae</taxon>
        <taxon>Denitratisoma</taxon>
    </lineage>
</organism>
<gene>
    <name evidence="8" type="ORF">DENOEST_1229</name>
</gene>
<dbReference type="PROSITE" id="PS51387">
    <property type="entry name" value="FAD_PCMH"/>
    <property type="match status" value="1"/>
</dbReference>
<proteinExistence type="inferred from homology"/>
<keyword evidence="4" id="KW-0274">FAD</keyword>
<dbReference type="AlphaFoldDB" id="A0A6S6YKY7"/>
<dbReference type="SUPFAM" id="SSF56176">
    <property type="entry name" value="FAD-binding/transporter-associated domain-like"/>
    <property type="match status" value="1"/>
</dbReference>
<dbReference type="Gene3D" id="3.30.43.10">
    <property type="entry name" value="Uridine Diphospho-n-acetylenolpyruvylglucosamine Reductase, domain 2"/>
    <property type="match status" value="1"/>
</dbReference>
<evidence type="ECO:0000313" key="8">
    <source>
        <dbReference type="EMBL" id="CAB1368394.1"/>
    </source>
</evidence>
<dbReference type="InterPro" id="IPR016166">
    <property type="entry name" value="FAD-bd_PCMH"/>
</dbReference>
<evidence type="ECO:0000256" key="3">
    <source>
        <dbReference type="ARBA" id="ARBA00022630"/>
    </source>
</evidence>
<dbReference type="Pfam" id="PF08031">
    <property type="entry name" value="BBE"/>
    <property type="match status" value="1"/>
</dbReference>
<dbReference type="PANTHER" id="PTHR42973:SF39">
    <property type="entry name" value="FAD-BINDING PCMH-TYPE DOMAIN-CONTAINING PROTEIN"/>
    <property type="match status" value="1"/>
</dbReference>
<dbReference type="InterPro" id="IPR012951">
    <property type="entry name" value="BBE"/>
</dbReference>
<dbReference type="RefSeq" id="WP_170228268.1">
    <property type="nucleotide sequence ID" value="NZ_LR778301.1"/>
</dbReference>
<dbReference type="PROSITE" id="PS00862">
    <property type="entry name" value="OX2_COVAL_FAD"/>
    <property type="match status" value="1"/>
</dbReference>
<dbReference type="InterPro" id="IPR016169">
    <property type="entry name" value="FAD-bd_PCMH_sub2"/>
</dbReference>
<dbReference type="GO" id="GO:0016491">
    <property type="term" value="F:oxidoreductase activity"/>
    <property type="evidence" value="ECO:0007669"/>
    <property type="project" value="UniProtKB-KW"/>
</dbReference>
<dbReference type="InterPro" id="IPR006093">
    <property type="entry name" value="Oxy_OxRdtase_FAD_BS"/>
</dbReference>
<name>A0A6S6YKY7_9PROT</name>
<dbReference type="GO" id="GO:0071949">
    <property type="term" value="F:FAD binding"/>
    <property type="evidence" value="ECO:0007669"/>
    <property type="project" value="InterPro"/>
</dbReference>
<evidence type="ECO:0000259" key="7">
    <source>
        <dbReference type="PROSITE" id="PS51387"/>
    </source>
</evidence>
<evidence type="ECO:0000313" key="9">
    <source>
        <dbReference type="Proteomes" id="UP000515733"/>
    </source>
</evidence>
<evidence type="ECO:0000256" key="2">
    <source>
        <dbReference type="ARBA" id="ARBA00005466"/>
    </source>
</evidence>
<dbReference type="PROSITE" id="PS51318">
    <property type="entry name" value="TAT"/>
    <property type="match status" value="1"/>
</dbReference>
<comment type="cofactor">
    <cofactor evidence="1">
        <name>FAD</name>
        <dbReference type="ChEBI" id="CHEBI:57692"/>
    </cofactor>
</comment>